<dbReference type="OrthoDB" id="9793039at2"/>
<dbReference type="SUPFAM" id="SSF54593">
    <property type="entry name" value="Glyoxalase/Bleomycin resistance protein/Dihydroxybiphenyl dioxygenase"/>
    <property type="match status" value="1"/>
</dbReference>
<dbReference type="InterPro" id="IPR037523">
    <property type="entry name" value="VOC_core"/>
</dbReference>
<accession>A0A1M5Z568</accession>
<dbReference type="EMBL" id="FQXG01000009">
    <property type="protein sequence ID" value="SHI19023.1"/>
    <property type="molecule type" value="Genomic_DNA"/>
</dbReference>
<feature type="domain" description="VOC" evidence="1">
    <location>
        <begin position="8"/>
        <end position="122"/>
    </location>
</feature>
<organism evidence="2 3">
    <name type="scientific">Ferrimonas marina</name>
    <dbReference type="NCBI Taxonomy" id="299255"/>
    <lineage>
        <taxon>Bacteria</taxon>
        <taxon>Pseudomonadati</taxon>
        <taxon>Pseudomonadota</taxon>
        <taxon>Gammaproteobacteria</taxon>
        <taxon>Alteromonadales</taxon>
        <taxon>Ferrimonadaceae</taxon>
        <taxon>Ferrimonas</taxon>
    </lineage>
</organism>
<protein>
    <recommendedName>
        <fullName evidence="1">VOC domain-containing protein</fullName>
    </recommendedName>
</protein>
<name>A0A1M5Z568_9GAMM</name>
<dbReference type="InterPro" id="IPR041581">
    <property type="entry name" value="Glyoxalase_6"/>
</dbReference>
<gene>
    <name evidence="2" type="ORF">SAMN02745129_4615</name>
</gene>
<keyword evidence="3" id="KW-1185">Reference proteome</keyword>
<dbReference type="InterPro" id="IPR052164">
    <property type="entry name" value="Anthracycline_SecMetBiosynth"/>
</dbReference>
<reference evidence="2 3" key="1">
    <citation type="submission" date="2016-11" db="EMBL/GenBank/DDBJ databases">
        <authorList>
            <person name="Jaros S."/>
            <person name="Januszkiewicz K."/>
            <person name="Wedrychowicz H."/>
        </authorList>
    </citation>
    <scope>NUCLEOTIDE SEQUENCE [LARGE SCALE GENOMIC DNA]</scope>
    <source>
        <strain evidence="2 3">DSM 16917</strain>
    </source>
</reference>
<dbReference type="PANTHER" id="PTHR33993:SF14">
    <property type="entry name" value="GB|AAF24581.1"/>
    <property type="match status" value="1"/>
</dbReference>
<dbReference type="PROSITE" id="PS51819">
    <property type="entry name" value="VOC"/>
    <property type="match status" value="1"/>
</dbReference>
<evidence type="ECO:0000313" key="2">
    <source>
        <dbReference type="EMBL" id="SHI19023.1"/>
    </source>
</evidence>
<dbReference type="Gene3D" id="3.10.180.10">
    <property type="entry name" value="2,3-Dihydroxybiphenyl 1,2-Dioxygenase, domain 1"/>
    <property type="match status" value="1"/>
</dbReference>
<evidence type="ECO:0000259" key="1">
    <source>
        <dbReference type="PROSITE" id="PS51819"/>
    </source>
</evidence>
<dbReference type="Pfam" id="PF18029">
    <property type="entry name" value="Glyoxalase_6"/>
    <property type="match status" value="1"/>
</dbReference>
<dbReference type="CDD" id="cd07247">
    <property type="entry name" value="SgaA_N_like"/>
    <property type="match status" value="1"/>
</dbReference>
<dbReference type="AlphaFoldDB" id="A0A1M5Z568"/>
<evidence type="ECO:0000313" key="3">
    <source>
        <dbReference type="Proteomes" id="UP000184268"/>
    </source>
</evidence>
<dbReference type="STRING" id="299255.SAMN02745129_4615"/>
<dbReference type="Proteomes" id="UP000184268">
    <property type="component" value="Unassembled WGS sequence"/>
</dbReference>
<dbReference type="RefSeq" id="WP_067661858.1">
    <property type="nucleotide sequence ID" value="NZ_FQXG01000009.1"/>
</dbReference>
<sequence length="124" mass="13097">MNDANPGSFVWQDLTVDDPVPVAHFYQQVVGWQIQTVAMEGYDDFAMVAGDKMVAGVCHARGGNADMPPQWLLYVAVANLEESLAKVAQAGGQCIAGPKALGEDRYAVVQDPAGAVLALYQSAG</sequence>
<dbReference type="PANTHER" id="PTHR33993">
    <property type="entry name" value="GLYOXALASE-RELATED"/>
    <property type="match status" value="1"/>
</dbReference>
<dbReference type="InterPro" id="IPR029068">
    <property type="entry name" value="Glyas_Bleomycin-R_OHBP_Dase"/>
</dbReference>
<proteinExistence type="predicted"/>